<organism evidence="3 4">
    <name type="scientific">Serratia plymuthica</name>
    <dbReference type="NCBI Taxonomy" id="82996"/>
    <lineage>
        <taxon>Bacteria</taxon>
        <taxon>Pseudomonadati</taxon>
        <taxon>Pseudomonadota</taxon>
        <taxon>Gammaproteobacteria</taxon>
        <taxon>Enterobacterales</taxon>
        <taxon>Yersiniaceae</taxon>
        <taxon>Serratia</taxon>
    </lineage>
</organism>
<dbReference type="GO" id="GO:0003824">
    <property type="term" value="F:catalytic activity"/>
    <property type="evidence" value="ECO:0007669"/>
    <property type="project" value="InterPro"/>
</dbReference>
<dbReference type="Proteomes" id="UP000594967">
    <property type="component" value="Chromosome"/>
</dbReference>
<dbReference type="RefSeq" id="WP_063198218.1">
    <property type="nucleotide sequence ID" value="NZ_CAMITG010000006.1"/>
</dbReference>
<dbReference type="GO" id="GO:0005737">
    <property type="term" value="C:cytoplasm"/>
    <property type="evidence" value="ECO:0007669"/>
    <property type="project" value="TreeGrafter"/>
</dbReference>
<keyword evidence="5" id="KW-1185">Reference proteome</keyword>
<evidence type="ECO:0000313" key="2">
    <source>
        <dbReference type="EMBL" id="QPS22272.1"/>
    </source>
</evidence>
<dbReference type="GO" id="GO:0031177">
    <property type="term" value="F:phosphopantetheine binding"/>
    <property type="evidence" value="ECO:0007669"/>
    <property type="project" value="TreeGrafter"/>
</dbReference>
<dbReference type="EMBL" id="LS483469">
    <property type="protein sequence ID" value="SQI32427.1"/>
    <property type="molecule type" value="Genomic_DNA"/>
</dbReference>
<evidence type="ECO:0000313" key="3">
    <source>
        <dbReference type="EMBL" id="SQI32427.1"/>
    </source>
</evidence>
<dbReference type="PANTHER" id="PTHR45527:SF1">
    <property type="entry name" value="FATTY ACID SYNTHASE"/>
    <property type="match status" value="1"/>
</dbReference>
<reference evidence="3 4" key="1">
    <citation type="submission" date="2018-06" db="EMBL/GenBank/DDBJ databases">
        <authorList>
            <consortium name="Pathogen Informatics"/>
            <person name="Doyle S."/>
        </authorList>
    </citation>
    <scope>NUCLEOTIDE SEQUENCE [LARGE SCALE GENOMIC DNA]</scope>
    <source>
        <strain evidence="3 4">NCTC12961</strain>
    </source>
</reference>
<gene>
    <name evidence="3" type="primary">dhbF_1</name>
    <name evidence="2" type="ORF">I6G64_07740</name>
    <name evidence="3" type="ORF">NCTC12961_01149</name>
</gene>
<feature type="domain" description="Condensation" evidence="1">
    <location>
        <begin position="11"/>
        <end position="364"/>
    </location>
</feature>
<sequence>MSETLLATEWLPLSPAQLDFWEEFTLHPGQPFSTVAHVTELRGAVDEAALCRAITLTVAETQAFALRFGTRRGDRLPMQRYDPERIPRLKRIDLQEHPDPYQAAMRLMQADAEQPMDLHSQPMTAVWLLTLGPTRYIWYLRAHHIIIDGYGMALVEHRCATLYAHFLGKGSAGQALGAFRAFQQHELAYGASERCDKDRRFWQRYLPPSQVLPTVRKGGREYGVKCLSTSTPLPEDISRRLRLLSERSGIGWPDLLLALSAAWLFFTLPPLPHERGGTRTLWMPAMNRRSSKATNTPALAVNTLPFLVSLRAEETLGHFLSGVTQTLRELRSHAGYRLRQIAADRGVTPASRLFISPFINVQPFDSAGFSGCTSTRRVLAGGAGDGINLIFRGGTDAGDLHLDIDVFVQQFPTAGAANYRSALQDFLQRALREGALEMAIGELVAVPA</sequence>
<evidence type="ECO:0000259" key="1">
    <source>
        <dbReference type="Pfam" id="PF00668"/>
    </source>
</evidence>
<dbReference type="SUPFAM" id="SSF52777">
    <property type="entry name" value="CoA-dependent acyltransferases"/>
    <property type="match status" value="2"/>
</dbReference>
<dbReference type="Gene3D" id="3.30.559.30">
    <property type="entry name" value="Nonribosomal peptide synthetase, condensation domain"/>
    <property type="match status" value="1"/>
</dbReference>
<dbReference type="Pfam" id="PF00668">
    <property type="entry name" value="Condensation"/>
    <property type="match status" value="1"/>
</dbReference>
<dbReference type="EMBL" id="CP065673">
    <property type="protein sequence ID" value="QPS22272.1"/>
    <property type="molecule type" value="Genomic_DNA"/>
</dbReference>
<proteinExistence type="predicted"/>
<dbReference type="STRING" id="82996.ADP72_06530"/>
<evidence type="ECO:0000313" key="4">
    <source>
        <dbReference type="Proteomes" id="UP000248897"/>
    </source>
</evidence>
<evidence type="ECO:0000313" key="5">
    <source>
        <dbReference type="Proteomes" id="UP000594967"/>
    </source>
</evidence>
<dbReference type="InterPro" id="IPR023213">
    <property type="entry name" value="CAT-like_dom_sf"/>
</dbReference>
<dbReference type="PANTHER" id="PTHR45527">
    <property type="entry name" value="NONRIBOSOMAL PEPTIDE SYNTHETASE"/>
    <property type="match status" value="1"/>
</dbReference>
<dbReference type="GO" id="GO:0044550">
    <property type="term" value="P:secondary metabolite biosynthetic process"/>
    <property type="evidence" value="ECO:0007669"/>
    <property type="project" value="TreeGrafter"/>
</dbReference>
<dbReference type="AlphaFoldDB" id="A0A2X4TYA3"/>
<dbReference type="InterPro" id="IPR001242">
    <property type="entry name" value="Condensation_dom"/>
</dbReference>
<dbReference type="Gene3D" id="3.30.559.10">
    <property type="entry name" value="Chloramphenicol acetyltransferase-like domain"/>
    <property type="match status" value="1"/>
</dbReference>
<reference evidence="2 5" key="2">
    <citation type="submission" date="2020-12" db="EMBL/GenBank/DDBJ databases">
        <title>FDA dAtabase for Regulatory Grade micrObial Sequences (FDA-ARGOS): Supporting development and validation of Infectious Disease Dx tests.</title>
        <authorList>
            <person name="Sproer C."/>
            <person name="Gronow S."/>
            <person name="Severitt S."/>
            <person name="Schroder I."/>
            <person name="Tallon L."/>
            <person name="Sadzewicz L."/>
            <person name="Zhao X."/>
            <person name="Boylan J."/>
            <person name="Ott S."/>
            <person name="Bowen H."/>
            <person name="Vavikolanu K."/>
            <person name="Mehta A."/>
            <person name="Aluvathingal J."/>
            <person name="Nadendla S."/>
            <person name="Lowell S."/>
            <person name="Myers T."/>
            <person name="Yan Y."/>
            <person name="Sichtig H."/>
        </authorList>
    </citation>
    <scope>NUCLEOTIDE SEQUENCE [LARGE SCALE GENOMIC DNA]</scope>
    <source>
        <strain evidence="2 5">FDAARGOS_907</strain>
    </source>
</reference>
<dbReference type="Proteomes" id="UP000248897">
    <property type="component" value="Chromosome 1"/>
</dbReference>
<accession>A0A2X4TYA3</accession>
<dbReference type="GO" id="GO:0043041">
    <property type="term" value="P:amino acid activation for nonribosomal peptide biosynthetic process"/>
    <property type="evidence" value="ECO:0007669"/>
    <property type="project" value="TreeGrafter"/>
</dbReference>
<name>A0A2X4TYA3_SERPL</name>
<protein>
    <submittedName>
        <fullName evidence="2">Condensation protein</fullName>
    </submittedName>
    <submittedName>
        <fullName evidence="3">Dimodular nonribosomal peptide synthase</fullName>
    </submittedName>
</protein>